<reference evidence="1 2" key="1">
    <citation type="submission" date="2016-10" db="EMBL/GenBank/DDBJ databases">
        <authorList>
            <person name="de Groot N.N."/>
        </authorList>
    </citation>
    <scope>NUCLEOTIDE SEQUENCE [LARGE SCALE GENOMIC DNA]</scope>
    <source>
        <strain evidence="1 2">CGMCC 1.10959</strain>
    </source>
</reference>
<dbReference type="EMBL" id="FPAW01000029">
    <property type="protein sequence ID" value="SFU11711.1"/>
    <property type="molecule type" value="Genomic_DNA"/>
</dbReference>
<evidence type="ECO:0000313" key="1">
    <source>
        <dbReference type="EMBL" id="SFU11711.1"/>
    </source>
</evidence>
<organism evidence="1 2">
    <name type="scientific">Sedimentitalea nanhaiensis</name>
    <dbReference type="NCBI Taxonomy" id="999627"/>
    <lineage>
        <taxon>Bacteria</taxon>
        <taxon>Pseudomonadati</taxon>
        <taxon>Pseudomonadota</taxon>
        <taxon>Alphaproteobacteria</taxon>
        <taxon>Rhodobacterales</taxon>
        <taxon>Paracoccaceae</taxon>
        <taxon>Sedimentitalea</taxon>
    </lineage>
</organism>
<protein>
    <submittedName>
        <fullName evidence="1">Uncharacterized protein</fullName>
    </submittedName>
</protein>
<dbReference type="AlphaFoldDB" id="A0A1I7DJ29"/>
<dbReference type="RefSeq" id="WP_025054158.1">
    <property type="nucleotide sequence ID" value="NZ_FPAW01000029.1"/>
</dbReference>
<accession>A0A1I7DJ29</accession>
<name>A0A1I7DJ29_9RHOB</name>
<evidence type="ECO:0000313" key="2">
    <source>
        <dbReference type="Proteomes" id="UP000182466"/>
    </source>
</evidence>
<dbReference type="STRING" id="999627.SAMN05216236_1293"/>
<proteinExistence type="predicted"/>
<dbReference type="OrthoDB" id="8150723at2"/>
<dbReference type="Proteomes" id="UP000182466">
    <property type="component" value="Unassembled WGS sequence"/>
</dbReference>
<gene>
    <name evidence="1" type="ORF">SAMN05216236_1293</name>
</gene>
<sequence>MRQKPGTKQSHGEKVVKDIRRATIFEMNVESYRRRTAMEAKRKRGRPAAYATIKNTPLIDAER</sequence>
<keyword evidence="2" id="KW-1185">Reference proteome</keyword>